<dbReference type="OrthoDB" id="6636037at2"/>
<dbReference type="STRING" id="76731.RD2015_2521"/>
<reference evidence="1 2" key="1">
    <citation type="submission" date="2015-12" db="EMBL/GenBank/DDBJ databases">
        <title>Complete genome of Roseateles depolymerans KCTC 42856.</title>
        <authorList>
            <person name="Kim K.M."/>
        </authorList>
    </citation>
    <scope>NUCLEOTIDE SEQUENCE [LARGE SCALE GENOMIC DNA]</scope>
    <source>
        <strain evidence="1 2">KCTC 42856</strain>
    </source>
</reference>
<dbReference type="KEGG" id="rdp:RD2015_2521"/>
<dbReference type="AlphaFoldDB" id="A0A0U3MHI1"/>
<name>A0A0U3MHI1_9BURK</name>
<protein>
    <submittedName>
        <fullName evidence="1">Uncharacterized protein</fullName>
    </submittedName>
</protein>
<evidence type="ECO:0000313" key="1">
    <source>
        <dbReference type="EMBL" id="ALV06988.1"/>
    </source>
</evidence>
<proteinExistence type="predicted"/>
<gene>
    <name evidence="1" type="ORF">RD2015_2521</name>
</gene>
<organism evidence="1 2">
    <name type="scientific">Roseateles depolymerans</name>
    <dbReference type="NCBI Taxonomy" id="76731"/>
    <lineage>
        <taxon>Bacteria</taxon>
        <taxon>Pseudomonadati</taxon>
        <taxon>Pseudomonadota</taxon>
        <taxon>Betaproteobacteria</taxon>
        <taxon>Burkholderiales</taxon>
        <taxon>Sphaerotilaceae</taxon>
        <taxon>Roseateles</taxon>
    </lineage>
</organism>
<dbReference type="EMBL" id="CP013729">
    <property type="protein sequence ID" value="ALV06988.1"/>
    <property type="molecule type" value="Genomic_DNA"/>
</dbReference>
<dbReference type="Proteomes" id="UP000060699">
    <property type="component" value="Chromosome"/>
</dbReference>
<keyword evidence="2" id="KW-1185">Reference proteome</keyword>
<evidence type="ECO:0000313" key="2">
    <source>
        <dbReference type="Proteomes" id="UP000060699"/>
    </source>
</evidence>
<sequence length="428" mass="46955">MSLLHPLTSTAAKLVDHHLDGLGFGWRRRSDRFIHPDADVADLVAYDDRMLASQEALRELHQAGSFVTDHAHLRLKHPLRLAELFALTVHAVVSDERWLLNTCHDLSVGLPDYSEAFDAALAWAPASDGVAQAIQALPPQRRLALAARRRLDMPRLVDATLVELSAAPWNEELLPATIAFACDIGRRDLTDRLAPLLDHSNAAVRLETARYLVMLAPRDDRALAAQVSATLQALIASSAHEHGPSSRVAQALCLHQPDAAREVLPDLFTQAPRLAVQMLGWLGNPADMPTLIHAMRHADLARVAGASASLITGSHPGRDGWSMRGPDRAPRESTPDAIPAIEADDALPWPDAHAFAAWWQAHADSFGTHQRFAGLPAAPPGWREVLRRGPLRWRPMAADRLQHHHQGPGFPTDAPAFRQWTWMAGFPA</sequence>
<dbReference type="RefSeq" id="WP_147307062.1">
    <property type="nucleotide sequence ID" value="NZ_CP013729.1"/>
</dbReference>
<accession>A0A0U3MHI1</accession>